<organism evidence="2 3">
    <name type="scientific">Platanthera guangdongensis</name>
    <dbReference type="NCBI Taxonomy" id="2320717"/>
    <lineage>
        <taxon>Eukaryota</taxon>
        <taxon>Viridiplantae</taxon>
        <taxon>Streptophyta</taxon>
        <taxon>Embryophyta</taxon>
        <taxon>Tracheophyta</taxon>
        <taxon>Spermatophyta</taxon>
        <taxon>Magnoliopsida</taxon>
        <taxon>Liliopsida</taxon>
        <taxon>Asparagales</taxon>
        <taxon>Orchidaceae</taxon>
        <taxon>Orchidoideae</taxon>
        <taxon>Orchideae</taxon>
        <taxon>Orchidinae</taxon>
        <taxon>Platanthera</taxon>
    </lineage>
</organism>
<feature type="transmembrane region" description="Helical" evidence="1">
    <location>
        <begin position="20"/>
        <end position="40"/>
    </location>
</feature>
<keyword evidence="3" id="KW-1185">Reference proteome</keyword>
<evidence type="ECO:0000313" key="2">
    <source>
        <dbReference type="EMBL" id="KAK8945406.1"/>
    </source>
</evidence>
<reference evidence="2 3" key="1">
    <citation type="journal article" date="2022" name="Nat. Plants">
        <title>Genomes of leafy and leafless Platanthera orchids illuminate the evolution of mycoheterotrophy.</title>
        <authorList>
            <person name="Li M.H."/>
            <person name="Liu K.W."/>
            <person name="Li Z."/>
            <person name="Lu H.C."/>
            <person name="Ye Q.L."/>
            <person name="Zhang D."/>
            <person name="Wang J.Y."/>
            <person name="Li Y.F."/>
            <person name="Zhong Z.M."/>
            <person name="Liu X."/>
            <person name="Yu X."/>
            <person name="Liu D.K."/>
            <person name="Tu X.D."/>
            <person name="Liu B."/>
            <person name="Hao Y."/>
            <person name="Liao X.Y."/>
            <person name="Jiang Y.T."/>
            <person name="Sun W.H."/>
            <person name="Chen J."/>
            <person name="Chen Y.Q."/>
            <person name="Ai Y."/>
            <person name="Zhai J.W."/>
            <person name="Wu S.S."/>
            <person name="Zhou Z."/>
            <person name="Hsiao Y.Y."/>
            <person name="Wu W.L."/>
            <person name="Chen Y.Y."/>
            <person name="Lin Y.F."/>
            <person name="Hsu J.L."/>
            <person name="Li C.Y."/>
            <person name="Wang Z.W."/>
            <person name="Zhao X."/>
            <person name="Zhong W.Y."/>
            <person name="Ma X.K."/>
            <person name="Ma L."/>
            <person name="Huang J."/>
            <person name="Chen G.Z."/>
            <person name="Huang M.Z."/>
            <person name="Huang L."/>
            <person name="Peng D.H."/>
            <person name="Luo Y.B."/>
            <person name="Zou S.Q."/>
            <person name="Chen S.P."/>
            <person name="Lan S."/>
            <person name="Tsai W.C."/>
            <person name="Van de Peer Y."/>
            <person name="Liu Z.J."/>
        </authorList>
    </citation>
    <scope>NUCLEOTIDE SEQUENCE [LARGE SCALE GENOMIC DNA]</scope>
    <source>
        <strain evidence="2">Lor288</strain>
    </source>
</reference>
<keyword evidence="1" id="KW-0472">Membrane</keyword>
<name>A0ABR2LMG4_9ASPA</name>
<feature type="transmembrane region" description="Helical" evidence="1">
    <location>
        <begin position="52"/>
        <end position="71"/>
    </location>
</feature>
<sequence length="121" mass="13638">MDAGVPSSPGKLSRTNPTTITFASFAGITLPTQVFVLDLLRCRCLLPLLPRFPSFLILFIGLVAFVFVYRAPVPSHLIFVLPCWGGTEWEKRVLSSARIRRRPFGISVWSRVLPLRWHACN</sequence>
<proteinExistence type="predicted"/>
<keyword evidence="1" id="KW-0812">Transmembrane</keyword>
<evidence type="ECO:0000313" key="3">
    <source>
        <dbReference type="Proteomes" id="UP001412067"/>
    </source>
</evidence>
<comment type="caution">
    <text evidence="2">The sequence shown here is derived from an EMBL/GenBank/DDBJ whole genome shotgun (WGS) entry which is preliminary data.</text>
</comment>
<accession>A0ABR2LMG4</accession>
<keyword evidence="1" id="KW-1133">Transmembrane helix</keyword>
<evidence type="ECO:0000256" key="1">
    <source>
        <dbReference type="SAM" id="Phobius"/>
    </source>
</evidence>
<gene>
    <name evidence="2" type="ORF">KSP40_PGU014513</name>
</gene>
<protein>
    <submittedName>
        <fullName evidence="2">Uncharacterized protein</fullName>
    </submittedName>
</protein>
<dbReference type="Proteomes" id="UP001412067">
    <property type="component" value="Unassembled WGS sequence"/>
</dbReference>
<dbReference type="EMBL" id="JBBWWR010000017">
    <property type="protein sequence ID" value="KAK8945406.1"/>
    <property type="molecule type" value="Genomic_DNA"/>
</dbReference>